<dbReference type="EMBL" id="PZAO01000003">
    <property type="protein sequence ID" value="PTG70985.1"/>
    <property type="molecule type" value="Genomic_DNA"/>
</dbReference>
<dbReference type="Proteomes" id="UP000242008">
    <property type="component" value="Unassembled WGS sequence"/>
</dbReference>
<sequence>MKSSQPRSEDFDQQFNDQPLHRNHLYAKKRRSWVSFILTLIALALSVISAYHMFYNTLFQLNFLDQTVNYHQFKEVIQNLTQQSYIDTSDLENSLNILLTMIHVFFILVFLNVVLAILTLVFNRTLIKILNFIIAVCATLIPVAILYIVREAAKEMATKVEQYLGHIDPSTLLVEANGLHNAIIFSGIATALYFISLFFRNRRPKMK</sequence>
<organism evidence="3 8">
    <name type="scientific">Staphylococcus chromogenes</name>
    <name type="common">Staphylococcus hyicus subsp. chromogenes</name>
    <dbReference type="NCBI Taxonomy" id="46126"/>
    <lineage>
        <taxon>Bacteria</taxon>
        <taxon>Bacillati</taxon>
        <taxon>Bacillota</taxon>
        <taxon>Bacilli</taxon>
        <taxon>Bacillales</taxon>
        <taxon>Staphylococcaceae</taxon>
        <taxon>Staphylococcus</taxon>
    </lineage>
</organism>
<dbReference type="EMBL" id="PZBZ01000035">
    <property type="protein sequence ID" value="PTG13513.1"/>
    <property type="molecule type" value="Genomic_DNA"/>
</dbReference>
<feature type="transmembrane region" description="Helical" evidence="1">
    <location>
        <begin position="179"/>
        <end position="199"/>
    </location>
</feature>
<evidence type="ECO:0000256" key="1">
    <source>
        <dbReference type="SAM" id="Phobius"/>
    </source>
</evidence>
<evidence type="ECO:0000313" key="9">
    <source>
        <dbReference type="Proteomes" id="UP001240157"/>
    </source>
</evidence>
<feature type="transmembrane region" description="Helical" evidence="1">
    <location>
        <begin position="97"/>
        <end position="122"/>
    </location>
</feature>
<protein>
    <submittedName>
        <fullName evidence="3">Uncharacterized protein</fullName>
    </submittedName>
</protein>
<name>A0AAE5SZT7_STACR</name>
<keyword evidence="1" id="KW-0472">Membrane</keyword>
<accession>A0AAE5SZT7</accession>
<reference evidence="3" key="2">
    <citation type="submission" date="2018-03" db="EMBL/GenBank/DDBJ databases">
        <authorList>
            <person name="Naushad S."/>
        </authorList>
    </citation>
    <scope>NUCLEOTIDE SEQUENCE</scope>
    <source>
        <strain evidence="4">SNUC 105</strain>
        <strain evidence="5">SNUC 1363</strain>
        <strain evidence="3">SNUC 505</strain>
    </source>
</reference>
<evidence type="ECO:0000313" key="7">
    <source>
        <dbReference type="Proteomes" id="UP000242144"/>
    </source>
</evidence>
<dbReference type="GeneID" id="93654889"/>
<keyword evidence="1" id="KW-0812">Transmembrane</keyword>
<dbReference type="Proteomes" id="UP000242144">
    <property type="component" value="Unassembled WGS sequence"/>
</dbReference>
<evidence type="ECO:0000313" key="5">
    <source>
        <dbReference type="EMBL" id="PTG70985.1"/>
    </source>
</evidence>
<dbReference type="AlphaFoldDB" id="A0AAE5SZT7"/>
<evidence type="ECO:0000313" key="3">
    <source>
        <dbReference type="EMBL" id="PTG13513.1"/>
    </source>
</evidence>
<evidence type="ECO:0000313" key="2">
    <source>
        <dbReference type="EMBL" id="MDQ7175529.1"/>
    </source>
</evidence>
<comment type="caution">
    <text evidence="3">The sequence shown here is derived from an EMBL/GenBank/DDBJ whole genome shotgun (WGS) entry which is preliminary data.</text>
</comment>
<reference evidence="6 7" key="1">
    <citation type="journal article" date="2016" name="Front. Microbiol.">
        <title>Comprehensive Phylogenetic Analysis of Bovine Non-aureus Staphylococci Species Based on Whole-Genome Sequencing.</title>
        <authorList>
            <person name="Naushad S."/>
            <person name="Barkema H.W."/>
            <person name="Luby C."/>
            <person name="Condas L.A."/>
            <person name="Nobrega D.B."/>
            <person name="Carson D.A."/>
            <person name="De Buck J."/>
        </authorList>
    </citation>
    <scope>NUCLEOTIDE SEQUENCE [LARGE SCALE GENOMIC DNA]</scope>
    <source>
        <strain evidence="4 7">SNUC 105</strain>
        <strain evidence="5 6">SNUC 1363</strain>
        <strain evidence="3 8">SNUC 505</strain>
    </source>
</reference>
<reference evidence="2 9" key="3">
    <citation type="submission" date="2023-08" db="EMBL/GenBank/DDBJ databases">
        <title>Whole genome sequencing of Staphylococcus chromogenes NNSch 2386.</title>
        <authorList>
            <person name="Kropotov V.S."/>
            <person name="Boriskina E.V."/>
            <person name="Gordinskaya N.A."/>
            <person name="Shkurkina I.S."/>
            <person name="Kryazhev D.V."/>
            <person name="Alekseeva A.E."/>
            <person name="Makhova M.A."/>
        </authorList>
    </citation>
    <scope>NUCLEOTIDE SEQUENCE [LARGE SCALE GENOMIC DNA]</scope>
    <source>
        <strain evidence="2 9">NNSch 2386</strain>
    </source>
</reference>
<dbReference type="Proteomes" id="UP001240157">
    <property type="component" value="Unassembled WGS sequence"/>
</dbReference>
<dbReference type="Proteomes" id="UP000242704">
    <property type="component" value="Unassembled WGS sequence"/>
</dbReference>
<feature type="transmembrane region" description="Helical" evidence="1">
    <location>
        <begin position="32"/>
        <end position="54"/>
    </location>
</feature>
<evidence type="ECO:0000313" key="4">
    <source>
        <dbReference type="EMBL" id="PTG28188.1"/>
    </source>
</evidence>
<dbReference type="RefSeq" id="WP_037575004.1">
    <property type="nucleotide sequence ID" value="NZ_BMDK01000002.1"/>
</dbReference>
<proteinExistence type="predicted"/>
<keyword evidence="1" id="KW-1133">Transmembrane helix</keyword>
<dbReference type="EMBL" id="PZCM01000003">
    <property type="protein sequence ID" value="PTG28188.1"/>
    <property type="molecule type" value="Genomic_DNA"/>
</dbReference>
<dbReference type="EMBL" id="JAVGJF010000028">
    <property type="protein sequence ID" value="MDQ7175529.1"/>
    <property type="molecule type" value="Genomic_DNA"/>
</dbReference>
<keyword evidence="6" id="KW-1185">Reference proteome</keyword>
<feature type="transmembrane region" description="Helical" evidence="1">
    <location>
        <begin position="129"/>
        <end position="149"/>
    </location>
</feature>
<evidence type="ECO:0000313" key="8">
    <source>
        <dbReference type="Proteomes" id="UP000242704"/>
    </source>
</evidence>
<evidence type="ECO:0000313" key="6">
    <source>
        <dbReference type="Proteomes" id="UP000242008"/>
    </source>
</evidence>
<gene>
    <name evidence="4" type="ORF">BU638_03610</name>
    <name evidence="3" type="ORF">BU653_07310</name>
    <name evidence="5" type="ORF">BU676_01895</name>
    <name evidence="2" type="ORF">RCF65_05965</name>
</gene>